<evidence type="ECO:0000256" key="2">
    <source>
        <dbReference type="ARBA" id="ARBA00022737"/>
    </source>
</evidence>
<comment type="caution">
    <text evidence="4">Lacks conserved residue(s) required for the propagation of feature annotation.</text>
</comment>
<evidence type="ECO:0000256" key="5">
    <source>
        <dbReference type="PROSITE-ProRule" id="PRU01201"/>
    </source>
</evidence>
<keyword evidence="7" id="KW-1133">Transmembrane helix</keyword>
<feature type="repeat" description="CSPG" evidence="5">
    <location>
        <begin position="654"/>
        <end position="752"/>
    </location>
</feature>
<evidence type="ECO:0000256" key="6">
    <source>
        <dbReference type="SAM" id="MobiDB-lite"/>
    </source>
</evidence>
<keyword evidence="7" id="KW-0472">Membrane</keyword>
<gene>
    <name evidence="10" type="primary">LOC115807046</name>
</gene>
<dbReference type="InterPro" id="IPR039005">
    <property type="entry name" value="CSPG_rpt"/>
</dbReference>
<organism evidence="9 10">
    <name type="scientific">Chanos chanos</name>
    <name type="common">Milkfish</name>
    <name type="synonym">Mugil chanos</name>
    <dbReference type="NCBI Taxonomy" id="29144"/>
    <lineage>
        <taxon>Eukaryota</taxon>
        <taxon>Metazoa</taxon>
        <taxon>Chordata</taxon>
        <taxon>Craniata</taxon>
        <taxon>Vertebrata</taxon>
        <taxon>Euteleostomi</taxon>
        <taxon>Actinopterygii</taxon>
        <taxon>Neopterygii</taxon>
        <taxon>Teleostei</taxon>
        <taxon>Ostariophysi</taxon>
        <taxon>Gonorynchiformes</taxon>
        <taxon>Chanidae</taxon>
        <taxon>Chanos</taxon>
    </lineage>
</organism>
<evidence type="ECO:0000256" key="1">
    <source>
        <dbReference type="ARBA" id="ARBA00022729"/>
    </source>
</evidence>
<evidence type="ECO:0000256" key="3">
    <source>
        <dbReference type="ARBA" id="ARBA00023180"/>
    </source>
</evidence>
<feature type="region of interest" description="Disordered" evidence="6">
    <location>
        <begin position="383"/>
        <end position="412"/>
    </location>
</feature>
<dbReference type="PANTHER" id="PTHR45739:SF12">
    <property type="entry name" value="CHONDROITIN SULFATE PROTEOGLYCAN 4-LIKE ISOFORM X2"/>
    <property type="match status" value="1"/>
</dbReference>
<feature type="domain" description="Laminin G" evidence="8">
    <location>
        <begin position="19"/>
        <end position="194"/>
    </location>
</feature>
<evidence type="ECO:0000256" key="4">
    <source>
        <dbReference type="PROSITE-ProRule" id="PRU00122"/>
    </source>
</evidence>
<proteinExistence type="predicted"/>
<dbReference type="CDD" id="cd00110">
    <property type="entry name" value="LamG"/>
    <property type="match status" value="2"/>
</dbReference>
<dbReference type="InterPro" id="IPR013320">
    <property type="entry name" value="ConA-like_dom_sf"/>
</dbReference>
<dbReference type="PANTHER" id="PTHR45739">
    <property type="entry name" value="MATRIX PROTEIN, PUTATIVE-RELATED"/>
    <property type="match status" value="1"/>
</dbReference>
<sequence length="2399" mass="268437">MPGRDKVSDVSAQRNIRRAASFYGDGFVHLKTEESSSRTSLHVRFRTNRPTGLLFLAAGETDFLWVELHSGLIQVRMDLGSGEGILQSEIGIQLNDLAWHSIELQHERHNVTLTVDKYSYTSLTMPGSDVELSVQEGLFVGGIWGLDKPYISREQINFGFRGCLDEVLFNQHNLLSSLRPYSGYKSVNEVSLGCSPQFSATVEDPISFFSSKAYMSLPLWESSQDGMFEFKMHTLTEEGILLYSSAGQGDYVAMELREGRLVAVVGKDGTKTTLHSLVTVNDGRWHSVKLHLFPRSLLLTVGQEILNSSFGTRSRALKLNGPLFLGGVDVITRTEAQKNGLLSAVGKRIGGGSFKGCLRNIRLNDQRKGLPNALVTKDISVGCEPERDSEPTTIMTPTAPPSYTPDSDDQLSGQDRKRFQNFLLLRDLVVPEGGRAPLGSTHITLNLDFRKLGIRQSQIMFRIEEQPVHGQLRLDVDADQENTFGVLDLWHGRVMYVHGGSEDPLDFFMFSIFTSSKKEVPAYLKGNRLHRFNISITPINDAPEISLPEGSLFVVPENSKRRLNTDMLRVTDPDSNSSDLVFSVLANLNADSGFLETEDRPGQPVISFSYHDLEQGKVSYVHTGIRNSRMAIRVSDGDKVSNTVVFRIMAVPLDYNVVNNTGVDVIQGGAAVIGNKHLAVQVNVVKQAVDIRYDVTHPPTYGELQRLHSSGEWKQTSTFTQKLLEKERLRYLSTYQGTDLSNVTDSFKCRITIGSVATDELLFPVRVRWILYKVTRNKMEVFGDHKVTLTPQELRVVMKGVRLSESDVYFRILKLPKKGNLLLNNKILKENSTFSQKNVTDLKVQYELVNTPQDSTRDTFSFQVFSKYACSGSHDFRISIKTDLHNIILTSHGLSLMEGESKVITKAMLFAETQSSTAALYTIISSPKHGKIMRINLSNSTTNNDNIMTFTNQDITEERILYVHDDSETTQDSFRFLASVSSVKDKMLSLEGSFNISIQLVNDEKPVRVVDKVFHVVRNGQRLLTLEDLCYHDADSDFDDAQLLYTRRGIPMGELVLVNDTSQKLYQFRQRDMAEKRVLFTHKGVSFGRFVLFVSDGKHYTSTLLEVSAQDPYIRVDNNTGLHVQKGFEAVIASTNLSVITNMDVRNDEEVVFELFISPMYGGLYHKGVMIDSFTQHDLKTGQVVYRHDDSKNLADSFNLTVKVKEVHLDISVAVSVYLEDHQRPPRIIRNNLILVEEGKPVKIHKKDLKVMHQNNTPSEIVYSVKVGPTHGYLRHSMDEEEHYQGTPEKPVQSFSQAEINAGHIQYVQVAPGCTNDSFIVDITNRITEIKDVMVAVDIIPLRIPIEVSNLTLKEGSSMALNKDIIKVTSHHFSGFDFLYHLTEAPLHGHIEHSRIPGVPIPSFTRMQAEQDFIYYVHDGSETTADNFTLIANDTDLGKHSLPYVLFINITPVNDEAPVITVNRILRVWVGSVTEITTEELNAEDPDTLPESIEFIVTPPSNGHLALKSAPSRPVLNFTQAHILQGQLVFVHTGAMSGGFHFQVNDGVNFAARQTFSIIAQALVLSLEKNRELRVYPGSSQVLSDEELLVVSNDYNDITGNRTIIYTITSPPKLGRLVWRKDDNSSEEIFTFTQNMVDEGVVIYEQSHTDSIGWTAIDSFTFTVSSPPTSLPAHTFNIHISYENTGPEHRTALLLNTGAVVTEGGRVKIGKSHLDATNLLRKVADSQKNSYEIWYGVTSLPHHGIILVGEQNLTQEKPNFSQSFLDKYGITYVHDDSETKSDHFTIDVWLNPRGKPAQWPMDSSEVVTESFSITVTPVNDQPPKLKTRTPSLRVVQGDIVTLSPKNLHVEDQDTPPEEILYTVISKPNNGFLALEGRLNESTQNFTQADVDNGKLYFVQEGQVSTGVFYLSVTDGAHRPLYKLLNVEVMEPTITIANNTGLTLLQGQTTTTLILEHLAAVTNERNTTIRYQVTVPPSHGMLMIEGQQVTQFDQEDLRLGKVSYHMTELTSPNDSFKFTAFTSKSNLTTQVVNITVRPLIHLRRYVRIPEGIAVKLRKDVLNATKLASVTESDPIFEIIVPPKHGRLVNVTFGLRGTSQSVKTFSFRDIEEGRVAIVENINVTAIHGNTITTRQNITVPHVLNDSFVFLLKAENVQPAIGEFVFIVMPYDPVTGKHIIIEGPMQTTRSPAFNRTTNAISPLHTQSHTNTMKPPKTHTKFRTRNRWGNHTRGRSMIPTVPRTTSTGKEDMHPGKNTPVRMESLPRPASDPLLIILPLLACLALIIILVVLILVFRHRREKRAQPTMIHNLSESHGEDLVSRGAYLGQPERSLTVPSVIVTPLTPSCPGSPVLEVAHGPTLMRAITPPDSPLLLCPWKPVDPETVRQCQSATPPLRQNQYWV</sequence>
<feature type="repeat" description="CSPG" evidence="5">
    <location>
        <begin position="419"/>
        <end position="513"/>
    </location>
</feature>
<protein>
    <submittedName>
        <fullName evidence="10">Chondroitin sulfate proteoglycan 4-like</fullName>
    </submittedName>
</protein>
<dbReference type="SUPFAM" id="SSF49899">
    <property type="entry name" value="Concanavalin A-like lectins/glucanases"/>
    <property type="match status" value="2"/>
</dbReference>
<dbReference type="GO" id="GO:0009653">
    <property type="term" value="P:anatomical structure morphogenesis"/>
    <property type="evidence" value="ECO:0007669"/>
    <property type="project" value="TreeGrafter"/>
</dbReference>
<dbReference type="OrthoDB" id="9026019at2759"/>
<keyword evidence="2" id="KW-0677">Repeat</keyword>
<reference evidence="10" key="1">
    <citation type="submission" date="2025-08" db="UniProtKB">
        <authorList>
            <consortium name="RefSeq"/>
        </authorList>
    </citation>
    <scope>IDENTIFICATION</scope>
</reference>
<feature type="repeat" description="CSPG" evidence="5">
    <location>
        <begin position="1113"/>
        <end position="1203"/>
    </location>
</feature>
<dbReference type="InterPro" id="IPR001791">
    <property type="entry name" value="Laminin_G"/>
</dbReference>
<name>A0A6J2UXG2_CHACN</name>
<dbReference type="Pfam" id="PF02210">
    <property type="entry name" value="Laminin_G_2"/>
    <property type="match status" value="2"/>
</dbReference>
<dbReference type="PROSITE" id="PS50025">
    <property type="entry name" value="LAM_G_DOMAIN"/>
    <property type="match status" value="2"/>
</dbReference>
<dbReference type="GeneID" id="115807046"/>
<feature type="transmembrane region" description="Helical" evidence="7">
    <location>
        <begin position="2269"/>
        <end position="2292"/>
    </location>
</feature>
<keyword evidence="3" id="KW-0325">Glycoprotein</keyword>
<keyword evidence="1" id="KW-0732">Signal</keyword>
<feature type="repeat" description="CSPG" evidence="5">
    <location>
        <begin position="1932"/>
        <end position="2020"/>
    </location>
</feature>
<evidence type="ECO:0000313" key="10">
    <source>
        <dbReference type="RefSeq" id="XP_030623766.1"/>
    </source>
</evidence>
<keyword evidence="9" id="KW-1185">Reference proteome</keyword>
<dbReference type="Pfam" id="PF16184">
    <property type="entry name" value="Cadherin_3"/>
    <property type="match status" value="13"/>
</dbReference>
<feature type="repeat" description="CSPG" evidence="5">
    <location>
        <begin position="1564"/>
        <end position="1665"/>
    </location>
</feature>
<dbReference type="Gene3D" id="2.60.120.200">
    <property type="match status" value="2"/>
</dbReference>
<feature type="region of interest" description="Disordered" evidence="6">
    <location>
        <begin position="2225"/>
        <end position="2259"/>
    </location>
</feature>
<evidence type="ECO:0000259" key="8">
    <source>
        <dbReference type="PROSITE" id="PS50025"/>
    </source>
</evidence>
<feature type="repeat" description="CSPG" evidence="5">
    <location>
        <begin position="1225"/>
        <end position="1324"/>
    </location>
</feature>
<evidence type="ECO:0000256" key="7">
    <source>
        <dbReference type="SAM" id="Phobius"/>
    </source>
</evidence>
<dbReference type="Proteomes" id="UP000504632">
    <property type="component" value="Chromosome 3"/>
</dbReference>
<dbReference type="InterPro" id="IPR051561">
    <property type="entry name" value="FRAS1_ECM"/>
</dbReference>
<dbReference type="PROSITE" id="PS51854">
    <property type="entry name" value="CSPG"/>
    <property type="match status" value="12"/>
</dbReference>
<feature type="repeat" description="CSPG" evidence="5">
    <location>
        <begin position="1457"/>
        <end position="1547"/>
    </location>
</feature>
<feature type="repeat" description="CSPG" evidence="5">
    <location>
        <begin position="1823"/>
        <end position="1915"/>
    </location>
</feature>
<dbReference type="RefSeq" id="XP_030623766.1">
    <property type="nucleotide sequence ID" value="XM_030767906.1"/>
</dbReference>
<dbReference type="SMART" id="SM00282">
    <property type="entry name" value="LamG"/>
    <property type="match status" value="2"/>
</dbReference>
<accession>A0A6J2UXG2</accession>
<dbReference type="InParanoid" id="A0A6J2UXG2"/>
<feature type="repeat" description="CSPG" evidence="5">
    <location>
        <begin position="1690"/>
        <end position="1789"/>
    </location>
</feature>
<feature type="repeat" description="CSPG" evidence="5">
    <location>
        <begin position="1342"/>
        <end position="1433"/>
    </location>
</feature>
<keyword evidence="7" id="KW-0812">Transmembrane</keyword>
<feature type="repeat" description="CSPG" evidence="5">
    <location>
        <begin position="544"/>
        <end position="637"/>
    </location>
</feature>
<evidence type="ECO:0000313" key="9">
    <source>
        <dbReference type="Proteomes" id="UP000504632"/>
    </source>
</evidence>
<feature type="repeat" description="CSPG" evidence="5">
    <location>
        <begin position="885"/>
        <end position="979"/>
    </location>
</feature>
<feature type="domain" description="Laminin G" evidence="8">
    <location>
        <begin position="204"/>
        <end position="383"/>
    </location>
</feature>